<name>A0A2S9RQK1_HAEIF</name>
<evidence type="ECO:0000256" key="2">
    <source>
        <dbReference type="ARBA" id="ARBA00022630"/>
    </source>
</evidence>
<organism evidence="6 7">
    <name type="scientific">Haemophilus influenzae</name>
    <dbReference type="NCBI Taxonomy" id="727"/>
    <lineage>
        <taxon>Bacteria</taxon>
        <taxon>Pseudomonadati</taxon>
        <taxon>Pseudomonadota</taxon>
        <taxon>Gammaproteobacteria</taxon>
        <taxon>Pasteurellales</taxon>
        <taxon>Pasteurellaceae</taxon>
        <taxon>Haemophilus</taxon>
    </lineage>
</organism>
<dbReference type="Proteomes" id="UP000238532">
    <property type="component" value="Unassembled WGS sequence"/>
</dbReference>
<evidence type="ECO:0000313" key="6">
    <source>
        <dbReference type="EMBL" id="PRJ62567.1"/>
    </source>
</evidence>
<feature type="domain" description="RsdA/BaiN/AoA(So)-like Rossmann fold-like" evidence="4">
    <location>
        <begin position="59"/>
        <end position="448"/>
    </location>
</feature>
<comment type="caution">
    <text evidence="6">The sequence shown here is derived from an EMBL/GenBank/DDBJ whole genome shotgun (WGS) entry which is preliminary data.</text>
</comment>
<dbReference type="PANTHER" id="PTHR42887">
    <property type="entry name" value="OS12G0638800 PROTEIN"/>
    <property type="match status" value="1"/>
</dbReference>
<dbReference type="Gene3D" id="1.10.8.260">
    <property type="entry name" value="HI0933 insert domain-like"/>
    <property type="match status" value="1"/>
</dbReference>
<dbReference type="GO" id="GO:0004324">
    <property type="term" value="F:ferredoxin-NADP+ reductase activity"/>
    <property type="evidence" value="ECO:0007669"/>
    <property type="project" value="UniProtKB-EC"/>
</dbReference>
<protein>
    <submittedName>
        <fullName evidence="6">Ferredoxin--NADP reductase</fullName>
        <ecNumber evidence="6">1.18.1.2</ecNumber>
    </submittedName>
</protein>
<feature type="domain" description="RsdA/BaiN/AoA(So)-like insert" evidence="5">
    <location>
        <begin position="245"/>
        <end position="395"/>
    </location>
</feature>
<evidence type="ECO:0000313" key="7">
    <source>
        <dbReference type="Proteomes" id="UP000238532"/>
    </source>
</evidence>
<dbReference type="InterPro" id="IPR036188">
    <property type="entry name" value="FAD/NAD-bd_sf"/>
</dbReference>
<evidence type="ECO:0000256" key="3">
    <source>
        <dbReference type="ARBA" id="ARBA00022827"/>
    </source>
</evidence>
<dbReference type="SUPFAM" id="SSF160996">
    <property type="entry name" value="HI0933 insert domain-like"/>
    <property type="match status" value="1"/>
</dbReference>
<dbReference type="NCBIfam" id="TIGR00275">
    <property type="entry name" value="aminoacetone oxidase family FAD-binding enzyme"/>
    <property type="match status" value="1"/>
</dbReference>
<proteinExistence type="predicted"/>
<evidence type="ECO:0000259" key="4">
    <source>
        <dbReference type="Pfam" id="PF03486"/>
    </source>
</evidence>
<dbReference type="InterPro" id="IPR004792">
    <property type="entry name" value="BaiN-like"/>
</dbReference>
<dbReference type="InterPro" id="IPR057661">
    <property type="entry name" value="RsdA/BaiN/AoA(So)_Rossmann"/>
</dbReference>
<keyword evidence="3" id="KW-0274">FAD</keyword>
<evidence type="ECO:0000259" key="5">
    <source>
        <dbReference type="Pfam" id="PF22780"/>
    </source>
</evidence>
<accession>A0A2S9RQK1</accession>
<dbReference type="PANTHER" id="PTHR42887:SF2">
    <property type="entry name" value="OS12G0638800 PROTEIN"/>
    <property type="match status" value="1"/>
</dbReference>
<dbReference type="Pfam" id="PF22780">
    <property type="entry name" value="HI0933_like_1st"/>
    <property type="match status" value="1"/>
</dbReference>
<dbReference type="EC" id="1.18.1.2" evidence="6"/>
<dbReference type="EMBL" id="NEBY01000169">
    <property type="protein sequence ID" value="PRJ62567.1"/>
    <property type="molecule type" value="Genomic_DNA"/>
</dbReference>
<evidence type="ECO:0000256" key="1">
    <source>
        <dbReference type="ARBA" id="ARBA00001974"/>
    </source>
</evidence>
<sequence>MATIALENRQYQQASAYLQQLLDSGNAAVDRRSVIQRMKMLDFYNVGKRTKSVSQYSENIIIGAGAAGLFCAAQLAKLGKSVTVFDNGKKIGRKILMSGGGFCNFTNLEVTPAHYLSQNPHFVKSALARYTNWDFISLVAEQGIAYHEKELGQLFCDEGAEQIVEMLKSECDKYGAKILLRSEVSQVERIQNNEKVRFILRVNSTQWQCKNLIVSTGGLSMPGLGATPFGYQIAEQFGIPVIPPRASLVPFTYRETDKFLTALSGISLPVTITAQCGKSFHNQLLFTHRGISGPAVLQISNYWQPTESVEIDLLPNHNLEEEINQAKQSSPKQMLKTILVRLLPKKLVELWIEQGLVQDEVIANISKVRIKNLVDFIHHWEFTPNGTEGYRTAEVTMGGVDTKMISSKTMESNLVQGLYFIGEVLDITGWLGGYNFQWAWSSAYACATNISRQ</sequence>
<gene>
    <name evidence="6" type="ORF">BV102_00216</name>
</gene>
<dbReference type="Gene3D" id="3.50.50.60">
    <property type="entry name" value="FAD/NAD(P)-binding domain"/>
    <property type="match status" value="1"/>
</dbReference>
<dbReference type="InterPro" id="IPR023166">
    <property type="entry name" value="BaiN-like_dom_sf"/>
</dbReference>
<keyword evidence="2" id="KW-0285">Flavoprotein</keyword>
<reference evidence="6 7" key="1">
    <citation type="submission" date="2017-04" db="EMBL/GenBank/DDBJ databases">
        <title>Haemophilus influenzae in COPD genome sequencing project.</title>
        <authorList>
            <person name="Murphy T.F."/>
            <person name="Kong Y."/>
            <person name="Nadendla S."/>
            <person name="Tettelin H."/>
            <person name="Pettigrew M."/>
        </authorList>
    </citation>
    <scope>NUCLEOTIDE SEQUENCE [LARGE SCALE GENOMIC DNA]</scope>
    <source>
        <strain evidence="6 7">56P127H1</strain>
    </source>
</reference>
<dbReference type="Pfam" id="PF03486">
    <property type="entry name" value="HI0933_like"/>
    <property type="match status" value="1"/>
</dbReference>
<dbReference type="SUPFAM" id="SSF51905">
    <property type="entry name" value="FAD/NAD(P)-binding domain"/>
    <property type="match status" value="1"/>
</dbReference>
<keyword evidence="6" id="KW-0560">Oxidoreductase</keyword>
<comment type="cofactor">
    <cofactor evidence="1">
        <name>FAD</name>
        <dbReference type="ChEBI" id="CHEBI:57692"/>
    </cofactor>
</comment>
<dbReference type="InterPro" id="IPR055178">
    <property type="entry name" value="RsdA/BaiN/AoA(So)-like_dom"/>
</dbReference>
<dbReference type="Gene3D" id="2.40.30.10">
    <property type="entry name" value="Translation factors"/>
    <property type="match status" value="1"/>
</dbReference>
<dbReference type="AlphaFoldDB" id="A0A2S9RQK1"/>
<dbReference type="PRINTS" id="PR00411">
    <property type="entry name" value="PNDRDTASEI"/>
</dbReference>